<organism evidence="2 3">
    <name type="scientific">Coprinellus micaceus</name>
    <name type="common">Glistening ink-cap mushroom</name>
    <name type="synonym">Coprinus micaceus</name>
    <dbReference type="NCBI Taxonomy" id="71717"/>
    <lineage>
        <taxon>Eukaryota</taxon>
        <taxon>Fungi</taxon>
        <taxon>Dikarya</taxon>
        <taxon>Basidiomycota</taxon>
        <taxon>Agaricomycotina</taxon>
        <taxon>Agaricomycetes</taxon>
        <taxon>Agaricomycetidae</taxon>
        <taxon>Agaricales</taxon>
        <taxon>Agaricineae</taxon>
        <taxon>Psathyrellaceae</taxon>
        <taxon>Coprinellus</taxon>
    </lineage>
</organism>
<dbReference type="OrthoDB" id="2747778at2759"/>
<protein>
    <recommendedName>
        <fullName evidence="1">Fungal-type protein kinase domain-containing protein</fullName>
    </recommendedName>
</protein>
<dbReference type="EMBL" id="QPFP01000099">
    <property type="protein sequence ID" value="TEB21949.1"/>
    <property type="molecule type" value="Genomic_DNA"/>
</dbReference>
<feature type="domain" description="Fungal-type protein kinase" evidence="1">
    <location>
        <begin position="3"/>
        <end position="43"/>
    </location>
</feature>
<dbReference type="Pfam" id="PF17667">
    <property type="entry name" value="Pkinase_fungal"/>
    <property type="match status" value="1"/>
</dbReference>
<proteinExistence type="predicted"/>
<sequence>MSEKAGLMHGDISIGNVAYGVPGAGEGKRGKVIDLDMALKIDEHHLGFQVSPLHSSHSLLQVDKFLQQTPGHHPVHVYGELRARSR</sequence>
<evidence type="ECO:0000313" key="2">
    <source>
        <dbReference type="EMBL" id="TEB21949.1"/>
    </source>
</evidence>
<keyword evidence="3" id="KW-1185">Reference proteome</keyword>
<comment type="caution">
    <text evidence="2">The sequence shown here is derived from an EMBL/GenBank/DDBJ whole genome shotgun (WGS) entry which is preliminary data.</text>
</comment>
<reference evidence="2 3" key="1">
    <citation type="journal article" date="2019" name="Nat. Ecol. Evol.">
        <title>Megaphylogeny resolves global patterns of mushroom evolution.</title>
        <authorList>
            <person name="Varga T."/>
            <person name="Krizsan K."/>
            <person name="Foldi C."/>
            <person name="Dima B."/>
            <person name="Sanchez-Garcia M."/>
            <person name="Sanchez-Ramirez S."/>
            <person name="Szollosi G.J."/>
            <person name="Szarkandi J.G."/>
            <person name="Papp V."/>
            <person name="Albert L."/>
            <person name="Andreopoulos W."/>
            <person name="Angelini C."/>
            <person name="Antonin V."/>
            <person name="Barry K.W."/>
            <person name="Bougher N.L."/>
            <person name="Buchanan P."/>
            <person name="Buyck B."/>
            <person name="Bense V."/>
            <person name="Catcheside P."/>
            <person name="Chovatia M."/>
            <person name="Cooper J."/>
            <person name="Damon W."/>
            <person name="Desjardin D."/>
            <person name="Finy P."/>
            <person name="Geml J."/>
            <person name="Haridas S."/>
            <person name="Hughes K."/>
            <person name="Justo A."/>
            <person name="Karasinski D."/>
            <person name="Kautmanova I."/>
            <person name="Kiss B."/>
            <person name="Kocsube S."/>
            <person name="Kotiranta H."/>
            <person name="LaButti K.M."/>
            <person name="Lechner B.E."/>
            <person name="Liimatainen K."/>
            <person name="Lipzen A."/>
            <person name="Lukacs Z."/>
            <person name="Mihaltcheva S."/>
            <person name="Morgado L.N."/>
            <person name="Niskanen T."/>
            <person name="Noordeloos M.E."/>
            <person name="Ohm R.A."/>
            <person name="Ortiz-Santana B."/>
            <person name="Ovrebo C."/>
            <person name="Racz N."/>
            <person name="Riley R."/>
            <person name="Savchenko A."/>
            <person name="Shiryaev A."/>
            <person name="Soop K."/>
            <person name="Spirin V."/>
            <person name="Szebenyi C."/>
            <person name="Tomsovsky M."/>
            <person name="Tulloss R.E."/>
            <person name="Uehling J."/>
            <person name="Grigoriev I.V."/>
            <person name="Vagvolgyi C."/>
            <person name="Papp T."/>
            <person name="Martin F.M."/>
            <person name="Miettinen O."/>
            <person name="Hibbett D.S."/>
            <person name="Nagy L.G."/>
        </authorList>
    </citation>
    <scope>NUCLEOTIDE SEQUENCE [LARGE SCALE GENOMIC DNA]</scope>
    <source>
        <strain evidence="2 3">FP101781</strain>
    </source>
</reference>
<gene>
    <name evidence="2" type="ORF">FA13DRAFT_1525666</name>
</gene>
<dbReference type="InterPro" id="IPR040976">
    <property type="entry name" value="Pkinase_fungal"/>
</dbReference>
<dbReference type="AlphaFoldDB" id="A0A4Y7SL06"/>
<accession>A0A4Y7SL06</accession>
<name>A0A4Y7SL06_COPMI</name>
<dbReference type="Proteomes" id="UP000298030">
    <property type="component" value="Unassembled WGS sequence"/>
</dbReference>
<evidence type="ECO:0000259" key="1">
    <source>
        <dbReference type="Pfam" id="PF17667"/>
    </source>
</evidence>
<evidence type="ECO:0000313" key="3">
    <source>
        <dbReference type="Proteomes" id="UP000298030"/>
    </source>
</evidence>